<protein>
    <submittedName>
        <fullName evidence="1">Uncharacterized protein</fullName>
    </submittedName>
</protein>
<name>A0A9Q1J606_SYNKA</name>
<gene>
    <name evidence="1" type="ORF">SKAU_G00085660</name>
</gene>
<accession>A0A9Q1J606</accession>
<evidence type="ECO:0000313" key="2">
    <source>
        <dbReference type="Proteomes" id="UP001152622"/>
    </source>
</evidence>
<comment type="caution">
    <text evidence="1">The sequence shown here is derived from an EMBL/GenBank/DDBJ whole genome shotgun (WGS) entry which is preliminary data.</text>
</comment>
<evidence type="ECO:0000313" key="1">
    <source>
        <dbReference type="EMBL" id="KAJ8368538.1"/>
    </source>
</evidence>
<keyword evidence="2" id="KW-1185">Reference proteome</keyword>
<sequence>MGSCGRAGVARSQEEQRGALRCSVTTTALPRKERTRGSRSCGGRVRFYGNPGDRKVPAALVSAHQLSARRLSLISSNFASARYVSAQMCADSNLAERNNGGRCRWQRTAVVHNSTSVSQACQGDIPATPDRRRDVNVDTFA</sequence>
<dbReference type="AlphaFoldDB" id="A0A9Q1J606"/>
<reference evidence="1" key="1">
    <citation type="journal article" date="2023" name="Science">
        <title>Genome structures resolve the early diversification of teleost fishes.</title>
        <authorList>
            <person name="Parey E."/>
            <person name="Louis A."/>
            <person name="Montfort J."/>
            <person name="Bouchez O."/>
            <person name="Roques C."/>
            <person name="Iampietro C."/>
            <person name="Lluch J."/>
            <person name="Castinel A."/>
            <person name="Donnadieu C."/>
            <person name="Desvignes T."/>
            <person name="Floi Bucao C."/>
            <person name="Jouanno E."/>
            <person name="Wen M."/>
            <person name="Mejri S."/>
            <person name="Dirks R."/>
            <person name="Jansen H."/>
            <person name="Henkel C."/>
            <person name="Chen W.J."/>
            <person name="Zahm M."/>
            <person name="Cabau C."/>
            <person name="Klopp C."/>
            <person name="Thompson A.W."/>
            <person name="Robinson-Rechavi M."/>
            <person name="Braasch I."/>
            <person name="Lecointre G."/>
            <person name="Bobe J."/>
            <person name="Postlethwait J.H."/>
            <person name="Berthelot C."/>
            <person name="Roest Crollius H."/>
            <person name="Guiguen Y."/>
        </authorList>
    </citation>
    <scope>NUCLEOTIDE SEQUENCE</scope>
    <source>
        <strain evidence="1">WJC10195</strain>
    </source>
</reference>
<organism evidence="1 2">
    <name type="scientific">Synaphobranchus kaupii</name>
    <name type="common">Kaup's arrowtooth eel</name>
    <dbReference type="NCBI Taxonomy" id="118154"/>
    <lineage>
        <taxon>Eukaryota</taxon>
        <taxon>Metazoa</taxon>
        <taxon>Chordata</taxon>
        <taxon>Craniata</taxon>
        <taxon>Vertebrata</taxon>
        <taxon>Euteleostomi</taxon>
        <taxon>Actinopterygii</taxon>
        <taxon>Neopterygii</taxon>
        <taxon>Teleostei</taxon>
        <taxon>Anguilliformes</taxon>
        <taxon>Synaphobranchidae</taxon>
        <taxon>Synaphobranchus</taxon>
    </lineage>
</organism>
<dbReference type="EMBL" id="JAINUF010000003">
    <property type="protein sequence ID" value="KAJ8368538.1"/>
    <property type="molecule type" value="Genomic_DNA"/>
</dbReference>
<dbReference type="Proteomes" id="UP001152622">
    <property type="component" value="Chromosome 3"/>
</dbReference>
<proteinExistence type="predicted"/>